<dbReference type="GO" id="GO:0090729">
    <property type="term" value="F:toxin activity"/>
    <property type="evidence" value="ECO:0007669"/>
    <property type="project" value="InterPro"/>
</dbReference>
<dbReference type="Gene3D" id="1.20.190.10">
    <property type="entry name" value="Pesticidal crystal protein, N-terminal domain"/>
    <property type="match status" value="1"/>
</dbReference>
<feature type="region of interest" description="Disordered" evidence="1">
    <location>
        <begin position="413"/>
        <end position="442"/>
    </location>
</feature>
<evidence type="ECO:0000313" key="3">
    <source>
        <dbReference type="Proteomes" id="UP000068243"/>
    </source>
</evidence>
<dbReference type="SUPFAM" id="SSF51101">
    <property type="entry name" value="Mannose-binding lectins"/>
    <property type="match status" value="1"/>
</dbReference>
<reference evidence="3" key="1">
    <citation type="journal article" date="2016" name="Genome Announc.">
        <title>Draft genome sequence of Aspergillus niger strain An76.</title>
        <authorList>
            <person name="Gong W."/>
            <person name="Cheng Z."/>
            <person name="Zhang H."/>
            <person name="Liu L."/>
            <person name="Gao P."/>
            <person name="Wang L."/>
        </authorList>
    </citation>
    <scope>NUCLEOTIDE SEQUENCE [LARGE SCALE GENOMIC DNA]</scope>
    <source>
        <strain evidence="3">An76</strain>
    </source>
</reference>
<feature type="compositionally biased region" description="Basic and acidic residues" evidence="1">
    <location>
        <begin position="424"/>
        <end position="439"/>
    </location>
</feature>
<feature type="compositionally biased region" description="Gly residues" evidence="1">
    <location>
        <begin position="413"/>
        <end position="423"/>
    </location>
</feature>
<gene>
    <name evidence="2" type="ORF">ABL_10370</name>
</gene>
<evidence type="ECO:0000313" key="2">
    <source>
        <dbReference type="EMBL" id="GAQ47709.1"/>
    </source>
</evidence>
<protein>
    <recommendedName>
        <fullName evidence="4">Pesticidal crystal protein N-terminal domain-containing protein</fullName>
    </recommendedName>
</protein>
<proteinExistence type="predicted"/>
<dbReference type="OMA" id="VYGWSNN"/>
<dbReference type="OrthoDB" id="5421713at2759"/>
<dbReference type="InterPro" id="IPR036716">
    <property type="entry name" value="Pest_crys_N_sf"/>
</dbReference>
<dbReference type="InterPro" id="IPR036404">
    <property type="entry name" value="Jacalin-like_lectin_dom_sf"/>
</dbReference>
<dbReference type="SUPFAM" id="SSF56849">
    <property type="entry name" value="delta-Endotoxin (insectocide), N-terminal domain"/>
    <property type="match status" value="1"/>
</dbReference>
<dbReference type="Proteomes" id="UP000068243">
    <property type="component" value="Unassembled WGS sequence"/>
</dbReference>
<dbReference type="AlphaFoldDB" id="A0A100IUQ7"/>
<evidence type="ECO:0000256" key="1">
    <source>
        <dbReference type="SAM" id="MobiDB-lite"/>
    </source>
</evidence>
<name>A0A100IUQ7_ASPNG</name>
<accession>A0A100IUQ7</accession>
<evidence type="ECO:0008006" key="4">
    <source>
        <dbReference type="Google" id="ProtNLM"/>
    </source>
</evidence>
<organism evidence="2 3">
    <name type="scientific">Aspergillus niger</name>
    <dbReference type="NCBI Taxonomy" id="5061"/>
    <lineage>
        <taxon>Eukaryota</taxon>
        <taxon>Fungi</taxon>
        <taxon>Dikarya</taxon>
        <taxon>Ascomycota</taxon>
        <taxon>Pezizomycotina</taxon>
        <taxon>Eurotiomycetes</taxon>
        <taxon>Eurotiomycetidae</taxon>
        <taxon>Eurotiales</taxon>
        <taxon>Aspergillaceae</taxon>
        <taxon>Aspergillus</taxon>
        <taxon>Aspergillus subgen. Circumdati</taxon>
    </lineage>
</organism>
<sequence length="476" mass="54671">MAPVANPQDRRIVVPVRPHVRNLDPSFDLSNVININGTLKAVVSNALKAIPQAGLLLSGIVTAFWPDPSRPSLRWEEIDRNVRTIAQGLLDDDKVRELRQRIDSLYDLIKDYNQVDYRNRQKGEKLTFILSWLTVTRRTFIENSTPWRTLQYFVPMATLHLSFLREQYLHWDELYPREAAPPRLLEDLRDAIEIYTNAATAIQERCLRWRMDERIEKTQRSMKTWHLMGSTYHKYVCDHETGFSHEVVWGGPGIGPSQGYSHELEEDRYFQDLRDAADAIYQQQIDDLLAPSLQWLYFDPQRRYTPITRTIMAGTTGPMGDGISNGMVHFNDHEFAKRHGRITRVVIHTWHRVNGFEIWYGGMSSGFRGTTSHQNAQSVLEIGENESIVCVSGYVGKYLDSIRFFVSPERRIAGGGRETGGQGDPDREDNFRIGFKEDGPSNEPNTYKLQYVYGWSNNNSGSIEGFGAAFCRTETV</sequence>
<dbReference type="Gene3D" id="2.100.10.30">
    <property type="entry name" value="Jacalin-like lectin domain"/>
    <property type="match status" value="1"/>
</dbReference>
<comment type="caution">
    <text evidence="2">The sequence shown here is derived from an EMBL/GenBank/DDBJ whole genome shotgun (WGS) entry which is preliminary data.</text>
</comment>
<dbReference type="EMBL" id="BCMY01000077">
    <property type="protein sequence ID" value="GAQ47709.1"/>
    <property type="molecule type" value="Genomic_DNA"/>
</dbReference>